<gene>
    <name evidence="1" type="primary">HMCN1</name>
    <name evidence="1" type="ORF">SPIL2461_LOCUS2739</name>
</gene>
<feature type="non-terminal residue" evidence="1">
    <location>
        <position position="1"/>
    </location>
</feature>
<sequence length="263" mass="28840">DFWSHMDKHDWQLSSCHGHLYRVADTLCSTKEVLEDVIGRLSDFKRENKNPFKSLSLERGHFLSTAHLQFSEQWPVLRTTGADLMDKKCTRAFKGRAKFAGPNAPSGEVLSALKADAASKPGLTWRQAVAAGASAGAPRQLLPVKPASRASDLKSLGTLIALRTTWPESFTNLAGCWAGQLLVEGRLYQAVTGQYVLSLGFEHLAGLAWSVEEVLPGYFQIASQGLRERQGQSRERLQPFCVHSVTAKGSEEEELYAGVPTVA</sequence>
<feature type="non-terminal residue" evidence="1">
    <location>
        <position position="263"/>
    </location>
</feature>
<proteinExistence type="predicted"/>
<organism evidence="1 2">
    <name type="scientific">Symbiodinium pilosum</name>
    <name type="common">Dinoflagellate</name>
    <dbReference type="NCBI Taxonomy" id="2952"/>
    <lineage>
        <taxon>Eukaryota</taxon>
        <taxon>Sar</taxon>
        <taxon>Alveolata</taxon>
        <taxon>Dinophyceae</taxon>
        <taxon>Suessiales</taxon>
        <taxon>Symbiodiniaceae</taxon>
        <taxon>Symbiodinium</taxon>
    </lineage>
</organism>
<evidence type="ECO:0000313" key="1">
    <source>
        <dbReference type="EMBL" id="CAE7218166.1"/>
    </source>
</evidence>
<keyword evidence="2" id="KW-1185">Reference proteome</keyword>
<reference evidence="1" key="1">
    <citation type="submission" date="2021-02" db="EMBL/GenBank/DDBJ databases">
        <authorList>
            <person name="Dougan E. K."/>
            <person name="Rhodes N."/>
            <person name="Thang M."/>
            <person name="Chan C."/>
        </authorList>
    </citation>
    <scope>NUCLEOTIDE SEQUENCE</scope>
</reference>
<dbReference type="EMBL" id="CAJNIZ010003063">
    <property type="protein sequence ID" value="CAE7218166.1"/>
    <property type="molecule type" value="Genomic_DNA"/>
</dbReference>
<dbReference type="AlphaFoldDB" id="A0A812JY54"/>
<dbReference type="OrthoDB" id="10615733at2759"/>
<protein>
    <submittedName>
        <fullName evidence="1">HMCN1 protein</fullName>
    </submittedName>
</protein>
<comment type="caution">
    <text evidence="1">The sequence shown here is derived from an EMBL/GenBank/DDBJ whole genome shotgun (WGS) entry which is preliminary data.</text>
</comment>
<accession>A0A812JY54</accession>
<name>A0A812JY54_SYMPI</name>
<dbReference type="Proteomes" id="UP000649617">
    <property type="component" value="Unassembled WGS sequence"/>
</dbReference>
<evidence type="ECO:0000313" key="2">
    <source>
        <dbReference type="Proteomes" id="UP000649617"/>
    </source>
</evidence>